<feature type="region of interest" description="Disordered" evidence="1">
    <location>
        <begin position="368"/>
        <end position="394"/>
    </location>
</feature>
<keyword evidence="3" id="KW-0282">Flagellum</keyword>
<dbReference type="InterPro" id="IPR021136">
    <property type="entry name" value="Flagellar_hook_control-like_C"/>
</dbReference>
<sequence length="418" mass="44107">MAVSPDLLLNIKAPAVAPKATGTAAKPTSQPSRDEPSSFANVYAKERQAKPAERHEASAKPARDKTAAEKPSQETAATDGTSKPVTAESGNDLPATQEVATDSPELTEETEVDPLLLLGLGSAPAEVPTESAPSLPSGDEFLAGLPSMQTNPAEGDSSTSDVLLAGQRVSMDAQASGQKGPLSPMLMAQQMSGQEQAEQVAPLQVAEEGAEALAEVSSEEDFGELLEQLDTPKETRTAAAESAINRLNPLAQAVAQQPLQVQRPVALVPGQPVQVQQSGWSEAVVDRVMWMSSQNLKSAEIQLDPAELGRMEVRIDMHKDQAQVTFLSPHAGVRDALEGQMQRLRDMFTQQGMTMDVNVSDQSLARGWQGQGQGGDEGRGGRSIAGFGAGDEEDAVQGMTEIRSNRGGGDRGLVDYYA</sequence>
<dbReference type="InterPro" id="IPR038610">
    <property type="entry name" value="FliK-like_C_sf"/>
</dbReference>
<name>A0A9X1W169_9GAMM</name>
<feature type="compositionally biased region" description="Polar residues" evidence="1">
    <location>
        <begin position="73"/>
        <end position="84"/>
    </location>
</feature>
<feature type="compositionally biased region" description="Low complexity" evidence="1">
    <location>
        <begin position="12"/>
        <end position="28"/>
    </location>
</feature>
<dbReference type="CDD" id="cd17470">
    <property type="entry name" value="T3SS_Flik_C"/>
    <property type="match status" value="1"/>
</dbReference>
<feature type="compositionally biased region" description="Gly residues" evidence="1">
    <location>
        <begin position="369"/>
        <end position="389"/>
    </location>
</feature>
<dbReference type="RefSeq" id="WP_243604714.1">
    <property type="nucleotide sequence ID" value="NZ_JALGRD010000002.1"/>
</dbReference>
<accession>A0A9X1W169</accession>
<comment type="caution">
    <text evidence="3">The sequence shown here is derived from an EMBL/GenBank/DDBJ whole genome shotgun (WGS) entry which is preliminary data.</text>
</comment>
<feature type="domain" description="Flagellar hook-length control protein-like C-terminal" evidence="2">
    <location>
        <begin position="286"/>
        <end position="363"/>
    </location>
</feature>
<evidence type="ECO:0000313" key="4">
    <source>
        <dbReference type="Proteomes" id="UP001139682"/>
    </source>
</evidence>
<dbReference type="InterPro" id="IPR052563">
    <property type="entry name" value="FliK"/>
</dbReference>
<keyword evidence="4" id="KW-1185">Reference proteome</keyword>
<dbReference type="EMBL" id="JALGRD010000002">
    <property type="protein sequence ID" value="MCJ0972523.1"/>
    <property type="molecule type" value="Genomic_DNA"/>
</dbReference>
<feature type="compositionally biased region" description="Basic and acidic residues" evidence="1">
    <location>
        <begin position="44"/>
        <end position="72"/>
    </location>
</feature>
<dbReference type="PANTHER" id="PTHR37533">
    <property type="entry name" value="FLAGELLAR HOOK-LENGTH CONTROL PROTEIN"/>
    <property type="match status" value="1"/>
</dbReference>
<reference evidence="3" key="1">
    <citation type="submission" date="2022-03" db="EMBL/GenBank/DDBJ databases">
        <title>Pseudomonas marianensis sp. nov., a marine bacterium isolated from deep-sea sediments of the Mariana Trench.</title>
        <authorList>
            <person name="Wei Y."/>
        </authorList>
    </citation>
    <scope>NUCLEOTIDE SEQUENCE</scope>
    <source>
        <strain evidence="3">PS1</strain>
    </source>
</reference>
<keyword evidence="3" id="KW-0966">Cell projection</keyword>
<keyword evidence="3" id="KW-0969">Cilium</keyword>
<evidence type="ECO:0000256" key="1">
    <source>
        <dbReference type="SAM" id="MobiDB-lite"/>
    </source>
</evidence>
<feature type="compositionally biased region" description="Polar residues" evidence="1">
    <location>
        <begin position="147"/>
        <end position="159"/>
    </location>
</feature>
<dbReference type="PANTHER" id="PTHR37533:SF2">
    <property type="entry name" value="FLAGELLAR HOOK-LENGTH CONTROL PROTEIN"/>
    <property type="match status" value="1"/>
</dbReference>
<evidence type="ECO:0000313" key="3">
    <source>
        <dbReference type="EMBL" id="MCJ0972523.1"/>
    </source>
</evidence>
<evidence type="ECO:0000259" key="2">
    <source>
        <dbReference type="Pfam" id="PF02120"/>
    </source>
</evidence>
<dbReference type="Proteomes" id="UP001139682">
    <property type="component" value="Unassembled WGS sequence"/>
</dbReference>
<dbReference type="Gene3D" id="3.30.750.140">
    <property type="match status" value="1"/>
</dbReference>
<protein>
    <submittedName>
        <fullName evidence="3">Flagellar hook-length control protein FliK</fullName>
    </submittedName>
</protein>
<feature type="region of interest" description="Disordered" evidence="1">
    <location>
        <begin position="1"/>
        <end position="159"/>
    </location>
</feature>
<dbReference type="AlphaFoldDB" id="A0A9X1W169"/>
<dbReference type="Pfam" id="PF02120">
    <property type="entry name" value="Flg_hook"/>
    <property type="match status" value="1"/>
</dbReference>
<gene>
    <name evidence="3" type="ORF">MST27_03940</name>
</gene>
<organism evidence="3 4">
    <name type="scientific">Stutzerimonas marianensis</name>
    <dbReference type="NCBI Taxonomy" id="2929513"/>
    <lineage>
        <taxon>Bacteria</taxon>
        <taxon>Pseudomonadati</taxon>
        <taxon>Pseudomonadota</taxon>
        <taxon>Gammaproteobacteria</taxon>
        <taxon>Pseudomonadales</taxon>
        <taxon>Pseudomonadaceae</taxon>
        <taxon>Stutzerimonas</taxon>
    </lineage>
</organism>
<proteinExistence type="predicted"/>